<feature type="transmembrane region" description="Helical" evidence="5">
    <location>
        <begin position="312"/>
        <end position="335"/>
    </location>
</feature>
<evidence type="ECO:0000256" key="2">
    <source>
        <dbReference type="ARBA" id="ARBA00022692"/>
    </source>
</evidence>
<feature type="domain" description="O-antigen ligase-related" evidence="6">
    <location>
        <begin position="200"/>
        <end position="327"/>
    </location>
</feature>
<comment type="caution">
    <text evidence="7">The sequence shown here is derived from an EMBL/GenBank/DDBJ whole genome shotgun (WGS) entry which is preliminary data.</text>
</comment>
<keyword evidence="2 5" id="KW-0812">Transmembrane</keyword>
<feature type="transmembrane region" description="Helical" evidence="5">
    <location>
        <begin position="277"/>
        <end position="300"/>
    </location>
</feature>
<evidence type="ECO:0000259" key="6">
    <source>
        <dbReference type="Pfam" id="PF04932"/>
    </source>
</evidence>
<evidence type="ECO:0000256" key="3">
    <source>
        <dbReference type="ARBA" id="ARBA00022989"/>
    </source>
</evidence>
<evidence type="ECO:0000313" key="8">
    <source>
        <dbReference type="Proteomes" id="UP000680020"/>
    </source>
</evidence>
<feature type="transmembrane region" description="Helical" evidence="5">
    <location>
        <begin position="9"/>
        <end position="29"/>
    </location>
</feature>
<feature type="transmembrane region" description="Helical" evidence="5">
    <location>
        <begin position="126"/>
        <end position="147"/>
    </location>
</feature>
<protein>
    <submittedName>
        <fullName evidence="7">O-antigen ligase family protein</fullName>
    </submittedName>
</protein>
<evidence type="ECO:0000256" key="4">
    <source>
        <dbReference type="ARBA" id="ARBA00023136"/>
    </source>
</evidence>
<feature type="transmembrane region" description="Helical" evidence="5">
    <location>
        <begin position="213"/>
        <end position="229"/>
    </location>
</feature>
<evidence type="ECO:0000313" key="7">
    <source>
        <dbReference type="EMBL" id="MBS7823780.1"/>
    </source>
</evidence>
<evidence type="ECO:0000256" key="5">
    <source>
        <dbReference type="SAM" id="Phobius"/>
    </source>
</evidence>
<keyword evidence="4 5" id="KW-0472">Membrane</keyword>
<dbReference type="InterPro" id="IPR007016">
    <property type="entry name" value="O-antigen_ligase-rel_domated"/>
</dbReference>
<reference evidence="7" key="1">
    <citation type="submission" date="2021-03" db="EMBL/GenBank/DDBJ databases">
        <title>Identification and antibiotic profiling of Wohlfahrtiimonas chitiniclastica, an underestimated human pathogen.</title>
        <authorList>
            <person name="Kopf A."/>
            <person name="Bunk B."/>
            <person name="Coldewey S."/>
            <person name="Gunzer F."/>
            <person name="Riedel T."/>
            <person name="Schroettner P."/>
        </authorList>
    </citation>
    <scope>NUCLEOTIDE SEQUENCE</scope>
    <source>
        <strain evidence="7">DSM 100917</strain>
    </source>
</reference>
<dbReference type="GO" id="GO:0016020">
    <property type="term" value="C:membrane"/>
    <property type="evidence" value="ECO:0007669"/>
    <property type="project" value="UniProtKB-SubCell"/>
</dbReference>
<sequence length="466" mass="53131">MTKDRTHLVLHRIIIYLTLIWLFGSFAGIDLNPWIDDYYNEWRMGEIILLLFSAVGLILLPSTELRHHRHALKIAALINGCYVLLLIFGIHNVTAYLTLSLNILLVMAFLYFAMAFKKDQVWFNHALAVIALTPIPSIIYLFTSVMIQITDPTYTSVGHNTFGNIRYFNDALLPLLMILWLRPGFLSHQRFTPWIFILSTLYLFVFFYDGARAVLLSLTIGILLIMVLGQHKRAALTLPLMTVICAFTLYVIFNVLMLQDAQMHGLARTSSSGRMDLYLFSLQTFMDNVYIGMGTGHFIFEDGNQLAHPHSFMLYWLAEMGLMGLMLNLLCLYLLVRLLSYADQLPAWLWVSVFVLMSNGALSGSLIYPISQWLTLMLMAYAYAALPSTSTAQPLAPIIYVYGYKGLAVITSILIMLSTYYAWPYIRHEMLSRETDATDDPMLINRAFGPATWQHNPIIAWPSESK</sequence>
<gene>
    <name evidence="7" type="ORF">J7561_01020</name>
</gene>
<feature type="transmembrane region" description="Helical" evidence="5">
    <location>
        <begin position="41"/>
        <end position="60"/>
    </location>
</feature>
<feature type="transmembrane region" description="Helical" evidence="5">
    <location>
        <begin position="236"/>
        <end position="257"/>
    </location>
</feature>
<dbReference type="AlphaFoldDB" id="A0AB35BUA0"/>
<dbReference type="Pfam" id="PF04932">
    <property type="entry name" value="Wzy_C"/>
    <property type="match status" value="1"/>
</dbReference>
<feature type="transmembrane region" description="Helical" evidence="5">
    <location>
        <begin position="72"/>
        <end position="90"/>
    </location>
</feature>
<feature type="transmembrane region" description="Helical" evidence="5">
    <location>
        <begin position="191"/>
        <end position="207"/>
    </location>
</feature>
<proteinExistence type="predicted"/>
<comment type="subcellular location">
    <subcellularLocation>
        <location evidence="1">Membrane</location>
        <topology evidence="1">Multi-pass membrane protein</topology>
    </subcellularLocation>
</comment>
<keyword evidence="3 5" id="KW-1133">Transmembrane helix</keyword>
<dbReference type="Proteomes" id="UP000680020">
    <property type="component" value="Unassembled WGS sequence"/>
</dbReference>
<dbReference type="RefSeq" id="WP_213403275.1">
    <property type="nucleotide sequence ID" value="NZ_JAGIBT010000001.1"/>
</dbReference>
<keyword evidence="7" id="KW-0436">Ligase</keyword>
<dbReference type="PANTHER" id="PTHR37422:SF13">
    <property type="entry name" value="LIPOPOLYSACCHARIDE BIOSYNTHESIS PROTEIN PA4999-RELATED"/>
    <property type="match status" value="1"/>
</dbReference>
<feature type="transmembrane region" description="Helical" evidence="5">
    <location>
        <begin position="96"/>
        <end position="114"/>
    </location>
</feature>
<accession>A0AB35BUA0</accession>
<dbReference type="GO" id="GO:0016874">
    <property type="term" value="F:ligase activity"/>
    <property type="evidence" value="ECO:0007669"/>
    <property type="project" value="UniProtKB-KW"/>
</dbReference>
<dbReference type="PANTHER" id="PTHR37422">
    <property type="entry name" value="TEICHURONIC ACID BIOSYNTHESIS PROTEIN TUAE"/>
    <property type="match status" value="1"/>
</dbReference>
<organism evidence="7 8">
    <name type="scientific">Wohlfahrtiimonas chitiniclastica</name>
    <dbReference type="NCBI Taxonomy" id="400946"/>
    <lineage>
        <taxon>Bacteria</taxon>
        <taxon>Pseudomonadati</taxon>
        <taxon>Pseudomonadota</taxon>
        <taxon>Gammaproteobacteria</taxon>
        <taxon>Cardiobacteriales</taxon>
        <taxon>Ignatzschineriaceae</taxon>
        <taxon>Wohlfahrtiimonas</taxon>
    </lineage>
</organism>
<name>A0AB35BUA0_9GAMM</name>
<dbReference type="EMBL" id="JAGIBU010000001">
    <property type="protein sequence ID" value="MBS7823780.1"/>
    <property type="molecule type" value="Genomic_DNA"/>
</dbReference>
<feature type="transmembrane region" description="Helical" evidence="5">
    <location>
        <begin position="347"/>
        <end position="368"/>
    </location>
</feature>
<dbReference type="InterPro" id="IPR051533">
    <property type="entry name" value="WaaL-like"/>
</dbReference>
<evidence type="ECO:0000256" key="1">
    <source>
        <dbReference type="ARBA" id="ARBA00004141"/>
    </source>
</evidence>
<feature type="transmembrane region" description="Helical" evidence="5">
    <location>
        <begin position="406"/>
        <end position="423"/>
    </location>
</feature>